<gene>
    <name evidence="6" type="ORF">B0T18DRAFT_353528</name>
</gene>
<feature type="compositionally biased region" description="Polar residues" evidence="4">
    <location>
        <begin position="245"/>
        <end position="273"/>
    </location>
</feature>
<sequence>MDGTREDGYNATLAGEVSDGGQVEPVSQLFRGCLDRYHDLYLVLGEESCRAVKLNQVSLEKAGDEYSRLQLWGVQNMAALPAQVRGSLDDTLRHDESLRTNVTGMFLQLKDQLDWALSIVGGASGGPGEQDVDSNGSLVSDSDNSDESDDTDDGEPPDAAARPMRNKTPKISALMSHVYAQVDLLYHLALLLRRPAVVGRYIKSATKRDEISVFAQHDYNHVQEKFRCWRSVAELEETEPAQCADSGQQPSETWLATPNSQETTPQVEQARSQSDLEARLGIESEETSYDLICRLGRANTRRREQLSYWVTHPVRSAIDSEGPPVEGKPPARRLPAPDSAQRSPSRAGEDAMTKAQPLGKHGAKSFISTPTTVVSHSTAAVSRIDGARTQAGPPPTIYAETVVGTGLRSIRVPDPPDPGPGNPQFECPFCHAKLETVLMKDRASWKRHVFRDLRPYVCTHSNCSNPDKLYPTRRQWVYHEMQMHRRQWTCRQCEGTTFDSKEPMEMHLRTNHAGSWTEQQFSILLDMSEGPLDETQILACPICPNELYLSRLLPHLADHMEEISLFVLPSVSHGDEDGDSQAMQAARTVDKTGVCSTTSDMSLAFSAPDARERPLEYQRILKELADSKPVDSLRKANNWRSGLNTNSWKPMTLSGHTNLVRSVCFAPHGRLLASGSLDQTVRLWDPATGNPLQTLKDHTGVVYSVASPPDGRVLASGSADHTIRLWDPITGNPLQTLNGHTGTVISVAFSPDGRVLASGSVDNTIRLWDPITGNPLQTLKGHTNAVCSVAFSPDGRVLASGSADCTIRLWDPTTSNPLQTLERHTKGVYSVAFSPDGRVLASGSEDNTIGLWDPITGNPLQTLEGHTKIVHSVAFSPDGKLLASGSWDHTIRLWDPTTGSVLRTIEDHSKDVNSVAFSPDGGLIASASDDLTIRLHLVHVE</sequence>
<feature type="domain" description="C2H2-type" evidence="5">
    <location>
        <begin position="488"/>
        <end position="512"/>
    </location>
</feature>
<feature type="compositionally biased region" description="Acidic residues" evidence="4">
    <location>
        <begin position="143"/>
        <end position="156"/>
    </location>
</feature>
<proteinExistence type="predicted"/>
<feature type="repeat" description="WD" evidence="3">
    <location>
        <begin position="695"/>
        <end position="736"/>
    </location>
</feature>
<dbReference type="PRINTS" id="PR00320">
    <property type="entry name" value="GPROTEINBRPT"/>
</dbReference>
<dbReference type="SMART" id="SM00320">
    <property type="entry name" value="WD40"/>
    <property type="match status" value="7"/>
</dbReference>
<feature type="domain" description="C2H2-type" evidence="5">
    <location>
        <begin position="538"/>
        <end position="559"/>
    </location>
</feature>
<feature type="domain" description="C2H2-type" evidence="5">
    <location>
        <begin position="456"/>
        <end position="484"/>
    </location>
</feature>
<dbReference type="Gene3D" id="2.130.10.10">
    <property type="entry name" value="YVTN repeat-like/Quinoprotein amine dehydrogenase"/>
    <property type="match status" value="3"/>
</dbReference>
<evidence type="ECO:0000313" key="7">
    <source>
        <dbReference type="Proteomes" id="UP001172155"/>
    </source>
</evidence>
<dbReference type="InterPro" id="IPR036322">
    <property type="entry name" value="WD40_repeat_dom_sf"/>
</dbReference>
<dbReference type="SUPFAM" id="SSF50978">
    <property type="entry name" value="WD40 repeat-like"/>
    <property type="match status" value="1"/>
</dbReference>
<dbReference type="EMBL" id="JAUKUD010000006">
    <property type="protein sequence ID" value="KAK0741051.1"/>
    <property type="molecule type" value="Genomic_DNA"/>
</dbReference>
<comment type="caution">
    <text evidence="6">The sequence shown here is derived from an EMBL/GenBank/DDBJ whole genome shotgun (WGS) entry which is preliminary data.</text>
</comment>
<reference evidence="6" key="1">
    <citation type="submission" date="2023-06" db="EMBL/GenBank/DDBJ databases">
        <title>Genome-scale phylogeny and comparative genomics of the fungal order Sordariales.</title>
        <authorList>
            <consortium name="Lawrence Berkeley National Laboratory"/>
            <person name="Hensen N."/>
            <person name="Bonometti L."/>
            <person name="Westerberg I."/>
            <person name="Brannstrom I.O."/>
            <person name="Guillou S."/>
            <person name="Cros-Aarteil S."/>
            <person name="Calhoun S."/>
            <person name="Haridas S."/>
            <person name="Kuo A."/>
            <person name="Mondo S."/>
            <person name="Pangilinan J."/>
            <person name="Riley R."/>
            <person name="LaButti K."/>
            <person name="Andreopoulos B."/>
            <person name="Lipzen A."/>
            <person name="Chen C."/>
            <person name="Yanf M."/>
            <person name="Daum C."/>
            <person name="Ng V."/>
            <person name="Clum A."/>
            <person name="Steindorff A."/>
            <person name="Ohm R."/>
            <person name="Martin F."/>
            <person name="Silar P."/>
            <person name="Natvig D."/>
            <person name="Lalanne C."/>
            <person name="Gautier V."/>
            <person name="Ament-velasquez S.L."/>
            <person name="Kruys A."/>
            <person name="Hutchinson M.I."/>
            <person name="Powell A.J."/>
            <person name="Barry K."/>
            <person name="Miller A.N."/>
            <person name="Grigoriev I.V."/>
            <person name="Debuchy R."/>
            <person name="Gladieux P."/>
            <person name="Thoren M.H."/>
            <person name="Johannesson H."/>
        </authorList>
    </citation>
    <scope>NUCLEOTIDE SEQUENCE</scope>
    <source>
        <strain evidence="6">SMH3187-1</strain>
    </source>
</reference>
<dbReference type="InterPro" id="IPR020472">
    <property type="entry name" value="WD40_PAC1"/>
</dbReference>
<name>A0AA40EKJ1_9PEZI</name>
<dbReference type="PANTHER" id="PTHR45333">
    <property type="entry name" value="MEMBRANE PROTEIN-RELATED"/>
    <property type="match status" value="1"/>
</dbReference>
<feature type="repeat" description="WD" evidence="3">
    <location>
        <begin position="905"/>
        <end position="935"/>
    </location>
</feature>
<evidence type="ECO:0000313" key="6">
    <source>
        <dbReference type="EMBL" id="KAK0741051.1"/>
    </source>
</evidence>
<accession>A0AA40EKJ1</accession>
<dbReference type="PROSITE" id="PS50082">
    <property type="entry name" value="WD_REPEATS_2"/>
    <property type="match status" value="7"/>
</dbReference>
<evidence type="ECO:0000256" key="1">
    <source>
        <dbReference type="ARBA" id="ARBA00022574"/>
    </source>
</evidence>
<organism evidence="6 7">
    <name type="scientific">Schizothecium vesticola</name>
    <dbReference type="NCBI Taxonomy" id="314040"/>
    <lineage>
        <taxon>Eukaryota</taxon>
        <taxon>Fungi</taxon>
        <taxon>Dikarya</taxon>
        <taxon>Ascomycota</taxon>
        <taxon>Pezizomycotina</taxon>
        <taxon>Sordariomycetes</taxon>
        <taxon>Sordariomycetidae</taxon>
        <taxon>Sordariales</taxon>
        <taxon>Schizotheciaceae</taxon>
        <taxon>Schizothecium</taxon>
    </lineage>
</organism>
<keyword evidence="1 3" id="KW-0853">WD repeat</keyword>
<evidence type="ECO:0000259" key="5">
    <source>
        <dbReference type="SMART" id="SM00355"/>
    </source>
</evidence>
<feature type="region of interest" description="Disordered" evidence="4">
    <location>
        <begin position="317"/>
        <end position="365"/>
    </location>
</feature>
<feature type="repeat" description="WD" evidence="3">
    <location>
        <begin position="821"/>
        <end position="862"/>
    </location>
</feature>
<dbReference type="PANTHER" id="PTHR45333:SF1">
    <property type="entry name" value="CHROMOSOME UNDETERMINED SCAFFOLD_625, WHOLE GENOME SHOTGUN SEQUENCE"/>
    <property type="match status" value="1"/>
</dbReference>
<evidence type="ECO:0000256" key="4">
    <source>
        <dbReference type="SAM" id="MobiDB-lite"/>
    </source>
</evidence>
<dbReference type="InterPro" id="IPR001680">
    <property type="entry name" value="WD40_rpt"/>
</dbReference>
<dbReference type="Pfam" id="PF26082">
    <property type="entry name" value="zf-C2H2_AcuF"/>
    <property type="match status" value="1"/>
</dbReference>
<keyword evidence="7" id="KW-1185">Reference proteome</keyword>
<evidence type="ECO:0000256" key="3">
    <source>
        <dbReference type="PROSITE-ProRule" id="PRU00221"/>
    </source>
</evidence>
<dbReference type="PROSITE" id="PS50294">
    <property type="entry name" value="WD_REPEATS_REGION"/>
    <property type="match status" value="7"/>
</dbReference>
<feature type="repeat" description="WD" evidence="3">
    <location>
        <begin position="653"/>
        <end position="694"/>
    </location>
</feature>
<keyword evidence="2" id="KW-0677">Repeat</keyword>
<dbReference type="AlphaFoldDB" id="A0AA40EKJ1"/>
<feature type="region of interest" description="Disordered" evidence="4">
    <location>
        <begin position="125"/>
        <end position="166"/>
    </location>
</feature>
<dbReference type="InterPro" id="IPR013087">
    <property type="entry name" value="Znf_C2H2_type"/>
</dbReference>
<dbReference type="InterPro" id="IPR015943">
    <property type="entry name" value="WD40/YVTN_repeat-like_dom_sf"/>
</dbReference>
<dbReference type="Pfam" id="PF00400">
    <property type="entry name" value="WD40"/>
    <property type="match status" value="7"/>
</dbReference>
<feature type="region of interest" description="Disordered" evidence="4">
    <location>
        <begin position="239"/>
        <end position="274"/>
    </location>
</feature>
<dbReference type="InterPro" id="IPR058925">
    <property type="entry name" value="zf-C2H2_AcuF"/>
</dbReference>
<dbReference type="SMART" id="SM00355">
    <property type="entry name" value="ZnF_C2H2"/>
    <property type="match status" value="3"/>
</dbReference>
<feature type="repeat" description="WD" evidence="3">
    <location>
        <begin position="863"/>
        <end position="904"/>
    </location>
</feature>
<feature type="repeat" description="WD" evidence="3">
    <location>
        <begin position="779"/>
        <end position="820"/>
    </location>
</feature>
<evidence type="ECO:0000256" key="2">
    <source>
        <dbReference type="ARBA" id="ARBA00022737"/>
    </source>
</evidence>
<dbReference type="Proteomes" id="UP001172155">
    <property type="component" value="Unassembled WGS sequence"/>
</dbReference>
<protein>
    <submittedName>
        <fullName evidence="6">WD40-repeat-containing domain protein</fullName>
    </submittedName>
</protein>
<feature type="repeat" description="WD" evidence="3">
    <location>
        <begin position="737"/>
        <end position="778"/>
    </location>
</feature>
<dbReference type="CDD" id="cd00200">
    <property type="entry name" value="WD40"/>
    <property type="match status" value="1"/>
</dbReference>